<dbReference type="InterPro" id="IPR000182">
    <property type="entry name" value="GNAT_dom"/>
</dbReference>
<accession>A0A9P3UQD0</accession>
<protein>
    <recommendedName>
        <fullName evidence="1">N-acetyltransferase domain-containing protein</fullName>
    </recommendedName>
</protein>
<evidence type="ECO:0000313" key="2">
    <source>
        <dbReference type="EMBL" id="GLB41558.1"/>
    </source>
</evidence>
<dbReference type="Gene3D" id="3.40.630.30">
    <property type="match status" value="1"/>
</dbReference>
<comment type="caution">
    <text evidence="2">The sequence shown here is derived from an EMBL/GenBank/DDBJ whole genome shotgun (WGS) entry which is preliminary data.</text>
</comment>
<dbReference type="SUPFAM" id="SSF55729">
    <property type="entry name" value="Acyl-CoA N-acyltransferases (Nat)"/>
    <property type="match status" value="1"/>
</dbReference>
<dbReference type="InterPro" id="IPR016181">
    <property type="entry name" value="Acyl_CoA_acyltransferase"/>
</dbReference>
<dbReference type="GO" id="GO:1990189">
    <property type="term" value="F:protein N-terminal-serine acetyltransferase activity"/>
    <property type="evidence" value="ECO:0007669"/>
    <property type="project" value="TreeGrafter"/>
</dbReference>
<dbReference type="PANTHER" id="PTHR43441">
    <property type="entry name" value="RIBOSOMAL-PROTEIN-SERINE ACETYLTRANSFERASE"/>
    <property type="match status" value="1"/>
</dbReference>
<dbReference type="EMBL" id="BRPK01000010">
    <property type="protein sequence ID" value="GLB41558.1"/>
    <property type="molecule type" value="Genomic_DNA"/>
</dbReference>
<dbReference type="GO" id="GO:0008999">
    <property type="term" value="F:protein-N-terminal-alanine acetyltransferase activity"/>
    <property type="evidence" value="ECO:0007669"/>
    <property type="project" value="TreeGrafter"/>
</dbReference>
<keyword evidence="3" id="KW-1185">Reference proteome</keyword>
<proteinExistence type="predicted"/>
<dbReference type="Proteomes" id="UP001063166">
    <property type="component" value="Unassembled WGS sequence"/>
</dbReference>
<evidence type="ECO:0000259" key="1">
    <source>
        <dbReference type="Pfam" id="PF13302"/>
    </source>
</evidence>
<gene>
    <name evidence="2" type="ORF">LshimejAT787_1001580</name>
</gene>
<dbReference type="Pfam" id="PF13302">
    <property type="entry name" value="Acetyltransf_3"/>
    <property type="match status" value="1"/>
</dbReference>
<sequence length="271" mass="30333">MPYYNSLENVSETTRPDVTINDDLHEFTPVDEYDLNSFLPPPKNPLRTERVALEPLIPLLHADSLFEAFSAPPGQSDPDVFFYPLPKGRPHATKSETFVYMEKQRRRSNLLTFAVVDLASNELAGIMSLGCDPLQATLDVKLIGVKIFPKFRSTHVFIHASFLILSYALNPKVEGGLGVVRVGWRTPPGNIQSQRAAEKLGFTREGVMRCYEVSSDVPDDTPYRDITPTPDDTGRKMENGVVYSMTITDWLTGGKREVLSTRVSEWGKAIN</sequence>
<name>A0A9P3UQD0_LYOSH</name>
<dbReference type="OrthoDB" id="41238at2759"/>
<reference evidence="2" key="1">
    <citation type="submission" date="2022-07" db="EMBL/GenBank/DDBJ databases">
        <title>The genome of Lyophyllum shimeji provides insight into the initial evolution of ectomycorrhizal fungal genome.</title>
        <authorList>
            <person name="Kobayashi Y."/>
            <person name="Shibata T."/>
            <person name="Hirakawa H."/>
            <person name="Shigenobu S."/>
            <person name="Nishiyama T."/>
            <person name="Yamada A."/>
            <person name="Hasebe M."/>
            <person name="Kawaguchi M."/>
        </authorList>
    </citation>
    <scope>NUCLEOTIDE SEQUENCE</scope>
    <source>
        <strain evidence="2">AT787</strain>
    </source>
</reference>
<dbReference type="PANTHER" id="PTHR43441:SF5">
    <property type="entry name" value="FAMILY ACETYLTRANSFERASE, PUTATIVE-RELATED"/>
    <property type="match status" value="1"/>
</dbReference>
<organism evidence="2 3">
    <name type="scientific">Lyophyllum shimeji</name>
    <name type="common">Hon-shimeji</name>
    <name type="synonym">Tricholoma shimeji</name>
    <dbReference type="NCBI Taxonomy" id="47721"/>
    <lineage>
        <taxon>Eukaryota</taxon>
        <taxon>Fungi</taxon>
        <taxon>Dikarya</taxon>
        <taxon>Basidiomycota</taxon>
        <taxon>Agaricomycotina</taxon>
        <taxon>Agaricomycetes</taxon>
        <taxon>Agaricomycetidae</taxon>
        <taxon>Agaricales</taxon>
        <taxon>Tricholomatineae</taxon>
        <taxon>Lyophyllaceae</taxon>
        <taxon>Lyophyllum</taxon>
    </lineage>
</organism>
<feature type="domain" description="N-acetyltransferase" evidence="1">
    <location>
        <begin position="50"/>
        <end position="203"/>
    </location>
</feature>
<dbReference type="InterPro" id="IPR051908">
    <property type="entry name" value="Ribosomal_N-acetyltransferase"/>
</dbReference>
<evidence type="ECO:0000313" key="3">
    <source>
        <dbReference type="Proteomes" id="UP001063166"/>
    </source>
</evidence>
<dbReference type="AlphaFoldDB" id="A0A9P3UQD0"/>